<dbReference type="GO" id="GO:0004519">
    <property type="term" value="F:endonuclease activity"/>
    <property type="evidence" value="ECO:0007669"/>
    <property type="project" value="UniProtKB-KW"/>
</dbReference>
<dbReference type="InterPro" id="IPR043502">
    <property type="entry name" value="DNA/RNA_pol_sf"/>
</dbReference>
<evidence type="ECO:0000259" key="8">
    <source>
        <dbReference type="Pfam" id="PF17917"/>
    </source>
</evidence>
<keyword evidence="2" id="KW-0548">Nucleotidyltransferase</keyword>
<dbReference type="GO" id="GO:0016787">
    <property type="term" value="F:hydrolase activity"/>
    <property type="evidence" value="ECO:0007669"/>
    <property type="project" value="UniProtKB-KW"/>
</dbReference>
<evidence type="ECO:0000256" key="5">
    <source>
        <dbReference type="ARBA" id="ARBA00022801"/>
    </source>
</evidence>
<dbReference type="GO" id="GO:0003964">
    <property type="term" value="F:RNA-directed DNA polymerase activity"/>
    <property type="evidence" value="ECO:0007669"/>
    <property type="project" value="UniProtKB-KW"/>
</dbReference>
<protein>
    <submittedName>
        <fullName evidence="9">Retrovirus-related Pol polyprotein</fullName>
    </submittedName>
</protein>
<evidence type="ECO:0000256" key="6">
    <source>
        <dbReference type="ARBA" id="ARBA00022918"/>
    </source>
</evidence>
<organism evidence="9 10">
    <name type="scientific">Mucuna pruriens</name>
    <name type="common">Velvet bean</name>
    <name type="synonym">Dolichos pruriens</name>
    <dbReference type="NCBI Taxonomy" id="157652"/>
    <lineage>
        <taxon>Eukaryota</taxon>
        <taxon>Viridiplantae</taxon>
        <taxon>Streptophyta</taxon>
        <taxon>Embryophyta</taxon>
        <taxon>Tracheophyta</taxon>
        <taxon>Spermatophyta</taxon>
        <taxon>Magnoliopsida</taxon>
        <taxon>eudicotyledons</taxon>
        <taxon>Gunneridae</taxon>
        <taxon>Pentapetalae</taxon>
        <taxon>rosids</taxon>
        <taxon>fabids</taxon>
        <taxon>Fabales</taxon>
        <taxon>Fabaceae</taxon>
        <taxon>Papilionoideae</taxon>
        <taxon>50 kb inversion clade</taxon>
        <taxon>NPAAA clade</taxon>
        <taxon>indigoferoid/millettioid clade</taxon>
        <taxon>Phaseoleae</taxon>
        <taxon>Mucuna</taxon>
    </lineage>
</organism>
<dbReference type="SUPFAM" id="SSF56672">
    <property type="entry name" value="DNA/RNA polymerases"/>
    <property type="match status" value="1"/>
</dbReference>
<dbReference type="InterPro" id="IPR000477">
    <property type="entry name" value="RT_dom"/>
</dbReference>
<dbReference type="PANTHER" id="PTHR37984">
    <property type="entry name" value="PROTEIN CBG26694"/>
    <property type="match status" value="1"/>
</dbReference>
<dbReference type="Gene3D" id="3.10.10.10">
    <property type="entry name" value="HIV Type 1 Reverse Transcriptase, subunit A, domain 1"/>
    <property type="match status" value="1"/>
</dbReference>
<proteinExistence type="predicted"/>
<evidence type="ECO:0000259" key="7">
    <source>
        <dbReference type="Pfam" id="PF00078"/>
    </source>
</evidence>
<dbReference type="Pfam" id="PF00078">
    <property type="entry name" value="RVT_1"/>
    <property type="match status" value="1"/>
</dbReference>
<keyword evidence="10" id="KW-1185">Reference proteome</keyword>
<dbReference type="InterPro" id="IPR043128">
    <property type="entry name" value="Rev_trsase/Diguanyl_cyclase"/>
</dbReference>
<keyword evidence="4" id="KW-0255">Endonuclease</keyword>
<dbReference type="InterPro" id="IPR050951">
    <property type="entry name" value="Retrovirus_Pol_polyprotein"/>
</dbReference>
<evidence type="ECO:0000256" key="3">
    <source>
        <dbReference type="ARBA" id="ARBA00022722"/>
    </source>
</evidence>
<keyword evidence="1" id="KW-0808">Transferase</keyword>
<dbReference type="InterPro" id="IPR041373">
    <property type="entry name" value="RT_RNaseH"/>
</dbReference>
<dbReference type="CDD" id="cd01647">
    <property type="entry name" value="RT_LTR"/>
    <property type="match status" value="1"/>
</dbReference>
<evidence type="ECO:0000256" key="2">
    <source>
        <dbReference type="ARBA" id="ARBA00022695"/>
    </source>
</evidence>
<dbReference type="CDD" id="cd09274">
    <property type="entry name" value="RNase_HI_RT_Ty3"/>
    <property type="match status" value="1"/>
</dbReference>
<dbReference type="Pfam" id="PF17917">
    <property type="entry name" value="RT_RNaseH"/>
    <property type="match status" value="1"/>
</dbReference>
<dbReference type="OrthoDB" id="3262920at2759"/>
<name>A0A371HZI3_MUCPR</name>
<evidence type="ECO:0000313" key="10">
    <source>
        <dbReference type="Proteomes" id="UP000257109"/>
    </source>
</evidence>
<evidence type="ECO:0000313" key="9">
    <source>
        <dbReference type="EMBL" id="RDY08179.1"/>
    </source>
</evidence>
<reference evidence="9" key="1">
    <citation type="submission" date="2018-05" db="EMBL/GenBank/DDBJ databases">
        <title>Draft genome of Mucuna pruriens seed.</title>
        <authorList>
            <person name="Nnadi N.E."/>
            <person name="Vos R."/>
            <person name="Hasami M.H."/>
            <person name="Devisetty U.K."/>
            <person name="Aguiy J.C."/>
        </authorList>
    </citation>
    <scope>NUCLEOTIDE SEQUENCE [LARGE SCALE GENOMIC DNA]</scope>
    <source>
        <strain evidence="9">JCA_2017</strain>
    </source>
</reference>
<feature type="domain" description="Reverse transcriptase" evidence="7">
    <location>
        <begin position="4"/>
        <end position="151"/>
    </location>
</feature>
<feature type="domain" description="Reverse transcriptase RNase H-like" evidence="8">
    <location>
        <begin position="164"/>
        <end position="254"/>
    </location>
</feature>
<gene>
    <name evidence="9" type="primary">pol</name>
    <name evidence="9" type="ORF">CR513_07628</name>
</gene>
<dbReference type="Gene3D" id="3.30.70.270">
    <property type="match status" value="1"/>
</dbReference>
<feature type="non-terminal residue" evidence="9">
    <location>
        <position position="1"/>
    </location>
</feature>
<dbReference type="EMBL" id="QJKJ01001328">
    <property type="protein sequence ID" value="RDY08179.1"/>
    <property type="molecule type" value="Genomic_DNA"/>
</dbReference>
<evidence type="ECO:0000256" key="4">
    <source>
        <dbReference type="ARBA" id="ARBA00022759"/>
    </source>
</evidence>
<dbReference type="AlphaFoldDB" id="A0A371HZI3"/>
<keyword evidence="3" id="KW-0540">Nuclease</keyword>
<sequence>MILVQKKDKSWRMCMDCHPINAITIRYRHLIPPFGQPITRIVWCRYLFENRLYHQIRMREGDEWMTTFKTKFGMYKWFVMPFGLANAPNMFMRLMNHVLCSLIGQCVVVYFDDILVYSKRLEDHVEHVQQVLKLLKDESLYANLEKFTFCTTKLTNALVLAFSNFNKSFEIECDASNVGVGTVLLQEGYPIAFFSEKLNGAQLYYSTYDKKLYALRYLLTNEFIIHSDHESLKYLKDQYKINKKPAKWIKFLKQLLYVIKHKQVKANVVANVLS</sequence>
<dbReference type="PANTHER" id="PTHR37984:SF5">
    <property type="entry name" value="PROTEIN NYNRIN-LIKE"/>
    <property type="match status" value="1"/>
</dbReference>
<dbReference type="Proteomes" id="UP000257109">
    <property type="component" value="Unassembled WGS sequence"/>
</dbReference>
<comment type="caution">
    <text evidence="9">The sequence shown here is derived from an EMBL/GenBank/DDBJ whole genome shotgun (WGS) entry which is preliminary data.</text>
</comment>
<accession>A0A371HZI3</accession>
<keyword evidence="6" id="KW-0695">RNA-directed DNA polymerase</keyword>
<keyword evidence="5" id="KW-0378">Hydrolase</keyword>
<evidence type="ECO:0000256" key="1">
    <source>
        <dbReference type="ARBA" id="ARBA00022679"/>
    </source>
</evidence>